<keyword evidence="2" id="KW-0472">Membrane</keyword>
<keyword evidence="5" id="KW-1185">Reference proteome</keyword>
<dbReference type="Proteomes" id="UP000838412">
    <property type="component" value="Chromosome 11"/>
</dbReference>
<evidence type="ECO:0000256" key="1">
    <source>
        <dbReference type="ARBA" id="ARBA00005964"/>
    </source>
</evidence>
<evidence type="ECO:0000313" key="5">
    <source>
        <dbReference type="Proteomes" id="UP000838412"/>
    </source>
</evidence>
<dbReference type="EMBL" id="OV696696">
    <property type="protein sequence ID" value="CAH1239406.1"/>
    <property type="molecule type" value="Genomic_DNA"/>
</dbReference>
<evidence type="ECO:0000313" key="4">
    <source>
        <dbReference type="EMBL" id="CAH1239406.1"/>
    </source>
</evidence>
<dbReference type="OrthoDB" id="6063370at2759"/>
<evidence type="ECO:0000256" key="2">
    <source>
        <dbReference type="SAM" id="Phobius"/>
    </source>
</evidence>
<dbReference type="InterPro" id="IPR051093">
    <property type="entry name" value="Neuroligin/BSAL"/>
</dbReference>
<feature type="transmembrane region" description="Helical" evidence="2">
    <location>
        <begin position="220"/>
        <end position="241"/>
    </location>
</feature>
<keyword evidence="2" id="KW-0812">Transmembrane</keyword>
<dbReference type="PANTHER" id="PTHR43903">
    <property type="entry name" value="NEUROLIGIN"/>
    <property type="match status" value="1"/>
</dbReference>
<dbReference type="InterPro" id="IPR002018">
    <property type="entry name" value="CarbesteraseB"/>
</dbReference>
<dbReference type="Gene3D" id="3.40.50.1820">
    <property type="entry name" value="alpha/beta hydrolase"/>
    <property type="match status" value="1"/>
</dbReference>
<proteinExistence type="inferred from homology"/>
<reference evidence="4" key="1">
    <citation type="submission" date="2022-01" db="EMBL/GenBank/DDBJ databases">
        <authorList>
            <person name="Braso-Vives M."/>
        </authorList>
    </citation>
    <scope>NUCLEOTIDE SEQUENCE</scope>
</reference>
<dbReference type="Pfam" id="PF00135">
    <property type="entry name" value="COesterase"/>
    <property type="match status" value="1"/>
</dbReference>
<comment type="similarity">
    <text evidence="1">Belongs to the type-B carboxylesterase/lipase family.</text>
</comment>
<accession>A0A8J9YP03</accession>
<dbReference type="SUPFAM" id="SSF53474">
    <property type="entry name" value="alpha/beta-Hydrolases"/>
    <property type="match status" value="1"/>
</dbReference>
<organism evidence="4 5">
    <name type="scientific">Branchiostoma lanceolatum</name>
    <name type="common">Common lancelet</name>
    <name type="synonym">Amphioxus lanceolatum</name>
    <dbReference type="NCBI Taxonomy" id="7740"/>
    <lineage>
        <taxon>Eukaryota</taxon>
        <taxon>Metazoa</taxon>
        <taxon>Chordata</taxon>
        <taxon>Cephalochordata</taxon>
        <taxon>Leptocardii</taxon>
        <taxon>Amphioxiformes</taxon>
        <taxon>Branchiostomatidae</taxon>
        <taxon>Branchiostoma</taxon>
    </lineage>
</organism>
<keyword evidence="2" id="KW-1133">Transmembrane helix</keyword>
<dbReference type="AlphaFoldDB" id="A0A8J9YP03"/>
<sequence length="242" mass="27176">MEGGIVLYNGLNEKIVSEDTFQEHLEYTMGTYNTNLVQITHAAKFEYLTDAAATPRDLQMDFMRMYGDWLFVAPTTRMAREFANAGNPTYLYNFDHVTSFFDHPWIGGAAHAEENYYLWPSDVTDMMTDEERLLGLLMRRMWSNFAKTGNPNSQELPVTWPRYDQHSRQYLTLSTSMGPGSVQAHLRSKQVFFWNYLVSALARVCCACAGPVSVGAGMSASMWTAAGILTGWTLAAGVGMVL</sequence>
<protein>
    <submittedName>
        <fullName evidence="4">BCHE protein</fullName>
    </submittedName>
</protein>
<evidence type="ECO:0000259" key="3">
    <source>
        <dbReference type="Pfam" id="PF00135"/>
    </source>
</evidence>
<gene>
    <name evidence="4" type="primary">BCHE</name>
    <name evidence="4" type="ORF">BLAG_LOCUS3723</name>
</gene>
<feature type="domain" description="Carboxylesterase type B" evidence="3">
    <location>
        <begin position="2"/>
        <end position="194"/>
    </location>
</feature>
<name>A0A8J9YP03_BRALA</name>
<dbReference type="InterPro" id="IPR029058">
    <property type="entry name" value="AB_hydrolase_fold"/>
</dbReference>
<feature type="transmembrane region" description="Helical" evidence="2">
    <location>
        <begin position="193"/>
        <end position="214"/>
    </location>
</feature>